<dbReference type="InterPro" id="IPR012171">
    <property type="entry name" value="Fatty_acid_desaturase"/>
</dbReference>
<evidence type="ECO:0000259" key="1">
    <source>
        <dbReference type="Pfam" id="PF00487"/>
    </source>
</evidence>
<proteinExistence type="predicted"/>
<dbReference type="CDD" id="cd03506">
    <property type="entry name" value="Delta6-FADS-like"/>
    <property type="match status" value="1"/>
</dbReference>
<dbReference type="GO" id="GO:0008610">
    <property type="term" value="P:lipid biosynthetic process"/>
    <property type="evidence" value="ECO:0007669"/>
    <property type="project" value="UniProtKB-ARBA"/>
</dbReference>
<dbReference type="AlphaFoldDB" id="A0A6G6WJJ2"/>
<dbReference type="GO" id="GO:0016717">
    <property type="term" value="F:oxidoreductase activity, acting on paired donors, with oxidation of a pair of donors resulting in the reduction of molecular oxygen to two molecules of water"/>
    <property type="evidence" value="ECO:0007669"/>
    <property type="project" value="TreeGrafter"/>
</dbReference>
<dbReference type="GO" id="GO:0016020">
    <property type="term" value="C:membrane"/>
    <property type="evidence" value="ECO:0007669"/>
    <property type="project" value="TreeGrafter"/>
</dbReference>
<dbReference type="EMBL" id="CP049257">
    <property type="protein sequence ID" value="QIG45399.1"/>
    <property type="molecule type" value="Genomic_DNA"/>
</dbReference>
<organism evidence="2 3">
    <name type="scientific">Nocardioides anomalus</name>
    <dbReference type="NCBI Taxonomy" id="2712223"/>
    <lineage>
        <taxon>Bacteria</taxon>
        <taxon>Bacillati</taxon>
        <taxon>Actinomycetota</taxon>
        <taxon>Actinomycetes</taxon>
        <taxon>Propionibacteriales</taxon>
        <taxon>Nocardioidaceae</taxon>
        <taxon>Nocardioides</taxon>
    </lineage>
</organism>
<dbReference type="PANTHER" id="PTHR19353:SF19">
    <property type="entry name" value="DELTA(5) FATTY ACID DESATURASE C-RELATED"/>
    <property type="match status" value="1"/>
</dbReference>
<dbReference type="Proteomes" id="UP000502996">
    <property type="component" value="Chromosome"/>
</dbReference>
<evidence type="ECO:0000313" key="2">
    <source>
        <dbReference type="EMBL" id="QIG45399.1"/>
    </source>
</evidence>
<dbReference type="InterPro" id="IPR005804">
    <property type="entry name" value="FA_desaturase_dom"/>
</dbReference>
<name>A0A6G6WJJ2_9ACTN</name>
<accession>A0A6G6WJJ2</accession>
<protein>
    <submittedName>
        <fullName evidence="2">Acyl-CoA desaturase</fullName>
    </submittedName>
</protein>
<gene>
    <name evidence="2" type="ORF">G5V58_23980</name>
</gene>
<dbReference type="Pfam" id="PF00487">
    <property type="entry name" value="FA_desaturase"/>
    <property type="match status" value="1"/>
</dbReference>
<feature type="domain" description="Fatty acid desaturase" evidence="1">
    <location>
        <begin position="78"/>
        <end position="344"/>
    </location>
</feature>
<dbReference type="PANTHER" id="PTHR19353">
    <property type="entry name" value="FATTY ACID DESATURASE 2"/>
    <property type="match status" value="1"/>
</dbReference>
<reference evidence="2 3" key="1">
    <citation type="submission" date="2020-02" db="EMBL/GenBank/DDBJ databases">
        <title>Full genome sequence of Nocardioides sp. R-3366.</title>
        <authorList>
            <person name="Im W.-T."/>
        </authorList>
    </citation>
    <scope>NUCLEOTIDE SEQUENCE [LARGE SCALE GENOMIC DNA]</scope>
    <source>
        <strain evidence="2 3">R-3366</strain>
    </source>
</reference>
<dbReference type="KEGG" id="nano:G5V58_23980"/>
<keyword evidence="3" id="KW-1185">Reference proteome</keyword>
<sequence length="409" mass="46709">MTTITKKPESPIAHLTPEDIEQIGIELDTIRQDVLDDRGERDAAYIRRVIAVQRRLELGSRAVLLGSALPPLFVLGTVGLSISKILENMEIGHNVLHGQWDWMRDPKIHSTTWEWDMATPAKQWQHSHNQVHHTYTNIVGQDNDLGYGIMRVDEDQRWHPAYLAQPFWNFLNACFFEYGIAAYDLQLGRNLRIPKDRRPESFEAEVSQVLKKIRNQATKDYVVNPAIALPFGGFLPTLAANAIANVVRNLWSHSVIMCGHFPEGVETFEKNAIPEDETRGEWYLRQMLGSANISGSAFLHLMSGNLSHQIEHHLFPDLPSNRYAEIAPKVRALFEKYDLTYCSRPMPQQVYSAWHKVVRLSLPNGWLATTNRKNVGSQLKLLWGMTAKGPKVRRAAQARLNQQLRRRTA</sequence>
<evidence type="ECO:0000313" key="3">
    <source>
        <dbReference type="Proteomes" id="UP000502996"/>
    </source>
</evidence>